<proteinExistence type="predicted"/>
<reference evidence="1 2" key="1">
    <citation type="submission" date="2017-07" db="EMBL/GenBank/DDBJ databases">
        <title>Whole genome sequence of Azospirillum brasilense 2A1, a potential biofertilizer strain.</title>
        <authorList>
            <person name="Fontana C.A."/>
            <person name="Toffoli L.M."/>
            <person name="Salazar S.M."/>
            <person name="Puglisi E."/>
            <person name="Pedraza R."/>
            <person name="Bassi D."/>
            <person name="Cocconcelli P.S."/>
        </authorList>
    </citation>
    <scope>NUCLEOTIDE SEQUENCE [LARGE SCALE GENOMIC DNA]</scope>
    <source>
        <strain evidence="1 2">2A1</strain>
    </source>
</reference>
<accession>A0A235H2F6</accession>
<organism evidence="1 2">
    <name type="scientific">Azospirillum brasilense</name>
    <dbReference type="NCBI Taxonomy" id="192"/>
    <lineage>
        <taxon>Bacteria</taxon>
        <taxon>Pseudomonadati</taxon>
        <taxon>Pseudomonadota</taxon>
        <taxon>Alphaproteobacteria</taxon>
        <taxon>Rhodospirillales</taxon>
        <taxon>Azospirillaceae</taxon>
        <taxon>Azospirillum</taxon>
    </lineage>
</organism>
<comment type="caution">
    <text evidence="1">The sequence shown here is derived from an EMBL/GenBank/DDBJ whole genome shotgun (WGS) entry which is preliminary data.</text>
</comment>
<dbReference type="Proteomes" id="UP000215367">
    <property type="component" value="Unassembled WGS sequence"/>
</dbReference>
<dbReference type="AlphaFoldDB" id="A0A235H2F6"/>
<name>A0A235H2F6_AZOBR</name>
<evidence type="ECO:0000313" key="1">
    <source>
        <dbReference type="EMBL" id="OYD80028.1"/>
    </source>
</evidence>
<sequence>TRVSNPVCSPCFRTSASVLGQMAAFAIGIPPDLYAFHRYTWNSTILSHTLAIQYRMQFPS</sequence>
<dbReference type="EMBL" id="NOWT01000129">
    <property type="protein sequence ID" value="OYD80028.1"/>
    <property type="molecule type" value="Genomic_DNA"/>
</dbReference>
<evidence type="ECO:0000313" key="2">
    <source>
        <dbReference type="Proteomes" id="UP000215367"/>
    </source>
</evidence>
<protein>
    <submittedName>
        <fullName evidence="1">Uncharacterized protein</fullName>
    </submittedName>
</protein>
<gene>
    <name evidence="1" type="ORF">CHT98_33420</name>
</gene>
<feature type="non-terminal residue" evidence="1">
    <location>
        <position position="1"/>
    </location>
</feature>